<sequence length="283" mass="30952">MFDLSSVSRLLVFVAAALVAALILEAPSLAAQEDATPPQAVELRRGTELQNLIEAGVVNPKGEFETTHAYAARAAFGEERVVYRVRMPEEDLGERSFDADAGAWDVTYGTFGGRLPAAPIQAVDRGTGQPSDLKGPAFVIERWDGRRLPQPTAAVPGPAGGTEKRPVVAYAVGLAMTNDWFSKTMRGMPRVLGSRKATLSFPMPAGEAQKVNRERLELELYFEIDPTVANAWSTTWTPGDRPVEVREYLPVHVLGFALMNGRREDPLGYTEVDESVWPDPSKR</sequence>
<evidence type="ECO:0000313" key="3">
    <source>
        <dbReference type="Proteomes" id="UP000007881"/>
    </source>
</evidence>
<reference evidence="2 3" key="1">
    <citation type="submission" date="2012-02" db="EMBL/GenBank/DDBJ databases">
        <title>Complete genome sequence of Phycisphaera mikurensis NBRC 102666.</title>
        <authorList>
            <person name="Ankai A."/>
            <person name="Hosoyama A."/>
            <person name="Terui Y."/>
            <person name="Sekine M."/>
            <person name="Fukai R."/>
            <person name="Kato Y."/>
            <person name="Nakamura S."/>
            <person name="Yamada-Narita S."/>
            <person name="Kawakoshi A."/>
            <person name="Fukunaga Y."/>
            <person name="Yamazaki S."/>
            <person name="Fujita N."/>
        </authorList>
    </citation>
    <scope>NUCLEOTIDE SEQUENCE [LARGE SCALE GENOMIC DNA]</scope>
    <source>
        <strain evidence="3">NBRC 102666 / KCTC 22515 / FYK2301M01</strain>
    </source>
</reference>
<evidence type="ECO:0000313" key="2">
    <source>
        <dbReference type="EMBL" id="BAM03198.1"/>
    </source>
</evidence>
<evidence type="ECO:0000256" key="1">
    <source>
        <dbReference type="SAM" id="SignalP"/>
    </source>
</evidence>
<dbReference type="EMBL" id="AP012338">
    <property type="protein sequence ID" value="BAM03198.1"/>
    <property type="molecule type" value="Genomic_DNA"/>
</dbReference>
<dbReference type="AlphaFoldDB" id="I0ID60"/>
<organism evidence="2 3">
    <name type="scientific">Phycisphaera mikurensis (strain NBRC 102666 / KCTC 22515 / FYK2301M01)</name>
    <dbReference type="NCBI Taxonomy" id="1142394"/>
    <lineage>
        <taxon>Bacteria</taxon>
        <taxon>Pseudomonadati</taxon>
        <taxon>Planctomycetota</taxon>
        <taxon>Phycisphaerae</taxon>
        <taxon>Phycisphaerales</taxon>
        <taxon>Phycisphaeraceae</taxon>
        <taxon>Phycisphaera</taxon>
    </lineage>
</organism>
<dbReference type="HOGENOM" id="CLU_983007_0_0_0"/>
<dbReference type="KEGG" id="phm:PSMK_10390"/>
<protein>
    <submittedName>
        <fullName evidence="2">Uncharacterized protein</fullName>
    </submittedName>
</protein>
<proteinExistence type="predicted"/>
<gene>
    <name evidence="2" type="ordered locus">PSMK_10390</name>
</gene>
<name>I0ID60_PHYMF</name>
<accession>I0ID60</accession>
<dbReference type="RefSeq" id="WP_014436417.1">
    <property type="nucleotide sequence ID" value="NC_017080.1"/>
</dbReference>
<feature type="signal peptide" evidence="1">
    <location>
        <begin position="1"/>
        <end position="30"/>
    </location>
</feature>
<keyword evidence="1" id="KW-0732">Signal</keyword>
<keyword evidence="3" id="KW-1185">Reference proteome</keyword>
<feature type="chain" id="PRO_5003629605" evidence="1">
    <location>
        <begin position="31"/>
        <end position="283"/>
    </location>
</feature>
<dbReference type="STRING" id="1142394.PSMK_10390"/>
<dbReference type="Proteomes" id="UP000007881">
    <property type="component" value="Chromosome"/>
</dbReference>